<feature type="domain" description="Caspase family p10" evidence="4">
    <location>
        <begin position="222"/>
        <end position="310"/>
    </location>
</feature>
<dbReference type="EMBL" id="HBUE01249649">
    <property type="protein sequence ID" value="CAG6553642.1"/>
    <property type="molecule type" value="Transcribed_RNA"/>
</dbReference>
<dbReference type="PROSITE" id="PS50208">
    <property type="entry name" value="CASPASE_P20"/>
    <property type="match status" value="1"/>
</dbReference>
<evidence type="ECO:0000256" key="3">
    <source>
        <dbReference type="SAM" id="MobiDB-lite"/>
    </source>
</evidence>
<dbReference type="EMBL" id="HBUE01121095">
    <property type="protein sequence ID" value="CAG6492531.1"/>
    <property type="molecule type" value="Transcribed_RNA"/>
</dbReference>
<dbReference type="GO" id="GO:0005737">
    <property type="term" value="C:cytoplasm"/>
    <property type="evidence" value="ECO:0007669"/>
    <property type="project" value="TreeGrafter"/>
</dbReference>
<reference evidence="6" key="1">
    <citation type="submission" date="2021-05" db="EMBL/GenBank/DDBJ databases">
        <authorList>
            <person name="Alioto T."/>
            <person name="Alioto T."/>
            <person name="Gomez Garrido J."/>
        </authorList>
    </citation>
    <scope>NUCLEOTIDE SEQUENCE</scope>
</reference>
<dbReference type="InterPro" id="IPR011600">
    <property type="entry name" value="Pept_C14_caspase"/>
</dbReference>
<dbReference type="Pfam" id="PF00656">
    <property type="entry name" value="Peptidase_C14"/>
    <property type="match status" value="1"/>
</dbReference>
<dbReference type="InterPro" id="IPR015917">
    <property type="entry name" value="Pept_C14A"/>
</dbReference>
<organism evidence="6">
    <name type="scientific">Culex pipiens</name>
    <name type="common">House mosquito</name>
    <dbReference type="NCBI Taxonomy" id="7175"/>
    <lineage>
        <taxon>Eukaryota</taxon>
        <taxon>Metazoa</taxon>
        <taxon>Ecdysozoa</taxon>
        <taxon>Arthropoda</taxon>
        <taxon>Hexapoda</taxon>
        <taxon>Insecta</taxon>
        <taxon>Pterygota</taxon>
        <taxon>Neoptera</taxon>
        <taxon>Endopterygota</taxon>
        <taxon>Diptera</taxon>
        <taxon>Nematocera</taxon>
        <taxon>Culicoidea</taxon>
        <taxon>Culicidae</taxon>
        <taxon>Culicinae</taxon>
        <taxon>Culicini</taxon>
        <taxon>Culex</taxon>
        <taxon>Culex</taxon>
    </lineage>
</organism>
<dbReference type="SUPFAM" id="SSF52129">
    <property type="entry name" value="Caspase-like"/>
    <property type="match status" value="1"/>
</dbReference>
<dbReference type="PANTHER" id="PTHR10454:SF232">
    <property type="entry name" value="AT03047P-RELATED"/>
    <property type="match status" value="1"/>
</dbReference>
<protein>
    <submittedName>
        <fullName evidence="6">Caspase-7</fullName>
    </submittedName>
</protein>
<dbReference type="EMBL" id="HBUE01144800">
    <property type="protein sequence ID" value="CAG6502403.1"/>
    <property type="molecule type" value="Transcribed_RNA"/>
</dbReference>
<dbReference type="GO" id="GO:0043525">
    <property type="term" value="P:positive regulation of neuron apoptotic process"/>
    <property type="evidence" value="ECO:0007669"/>
    <property type="project" value="TreeGrafter"/>
</dbReference>
<dbReference type="PANTHER" id="PTHR10454">
    <property type="entry name" value="CASPASE"/>
    <property type="match status" value="1"/>
</dbReference>
<dbReference type="InterPro" id="IPR001309">
    <property type="entry name" value="Pept_C14_p20"/>
</dbReference>
<sequence>MDPANLPEVESVSPDSKRKRLDGECSDAVRFTDSATPLSGPEEALPTPNGPDSTVYAMNGLKRGKVLIFNHFKFDERKKGEKSLETRHGTDEDVKALFETLPKLGFSNDDIKEFKDCTKKEIWKEAEKLRDDVDLKKSDCLIVVILTHGEQNDILWAKDEKYCLYELINEFKPSLLHSMAGKPKIFIVEAPRGEKIDYGVNLTAINNGSSGTQEDSFYPQNDTFKYPEHADLMILMSSHHGHTSNLYANPKQGSWFIQQLCSVIEQCDPKTDSIIDIIIATNSAVSKEKGKDDVKQISSFYSTFTKQMFFDVGN</sequence>
<accession>A0A8D8CJY8</accession>
<feature type="domain" description="Caspase family p20" evidence="5">
    <location>
        <begin position="62"/>
        <end position="195"/>
    </location>
</feature>
<dbReference type="EMBL" id="HBUE01121096">
    <property type="protein sequence ID" value="CAG6492532.1"/>
    <property type="molecule type" value="Transcribed_RNA"/>
</dbReference>
<dbReference type="GO" id="GO:0004197">
    <property type="term" value="F:cysteine-type endopeptidase activity"/>
    <property type="evidence" value="ECO:0007669"/>
    <property type="project" value="InterPro"/>
</dbReference>
<evidence type="ECO:0000259" key="5">
    <source>
        <dbReference type="PROSITE" id="PS50208"/>
    </source>
</evidence>
<dbReference type="SMART" id="SM00115">
    <property type="entry name" value="CASc"/>
    <property type="match status" value="1"/>
</dbReference>
<dbReference type="EMBL" id="HBUE01144801">
    <property type="protein sequence ID" value="CAG6502404.1"/>
    <property type="molecule type" value="Transcribed_RNA"/>
</dbReference>
<feature type="region of interest" description="Disordered" evidence="3">
    <location>
        <begin position="1"/>
        <end position="52"/>
    </location>
</feature>
<evidence type="ECO:0000256" key="1">
    <source>
        <dbReference type="ARBA" id="ARBA00010134"/>
    </source>
</evidence>
<dbReference type="PROSITE" id="PS50207">
    <property type="entry name" value="CASPASE_P10"/>
    <property type="match status" value="1"/>
</dbReference>
<evidence type="ECO:0000313" key="6">
    <source>
        <dbReference type="EMBL" id="CAG6492532.1"/>
    </source>
</evidence>
<proteinExistence type="inferred from homology"/>
<evidence type="ECO:0000256" key="2">
    <source>
        <dbReference type="RuleBase" id="RU003971"/>
    </source>
</evidence>
<dbReference type="EMBL" id="HBUE01249650">
    <property type="protein sequence ID" value="CAG6553643.1"/>
    <property type="molecule type" value="Transcribed_RNA"/>
</dbReference>
<name>A0A8D8CJY8_CULPI</name>
<dbReference type="InterPro" id="IPR002138">
    <property type="entry name" value="Pept_C14_p10"/>
</dbReference>
<dbReference type="GO" id="GO:0006508">
    <property type="term" value="P:proteolysis"/>
    <property type="evidence" value="ECO:0007669"/>
    <property type="project" value="InterPro"/>
</dbReference>
<dbReference type="GO" id="GO:0006915">
    <property type="term" value="P:apoptotic process"/>
    <property type="evidence" value="ECO:0007669"/>
    <property type="project" value="TreeGrafter"/>
</dbReference>
<dbReference type="PRINTS" id="PR00376">
    <property type="entry name" value="IL1BCENZYME"/>
</dbReference>
<comment type="similarity">
    <text evidence="1 2">Belongs to the peptidase C14A family.</text>
</comment>
<evidence type="ECO:0000259" key="4">
    <source>
        <dbReference type="PROSITE" id="PS50207"/>
    </source>
</evidence>
<dbReference type="InterPro" id="IPR029030">
    <property type="entry name" value="Caspase-like_dom_sf"/>
</dbReference>
<dbReference type="AlphaFoldDB" id="A0A8D8CJY8"/>
<dbReference type="Gene3D" id="3.40.50.1460">
    <property type="match status" value="1"/>
</dbReference>
<dbReference type="InterPro" id="IPR002398">
    <property type="entry name" value="Pept_C14"/>
</dbReference>